<name>A0A1I2Q8H4_9BACL</name>
<dbReference type="AlphaFoldDB" id="A0A1I2Q8H4"/>
<dbReference type="Proteomes" id="UP000198661">
    <property type="component" value="Unassembled WGS sequence"/>
</dbReference>
<keyword evidence="1" id="KW-0472">Membrane</keyword>
<reference evidence="2 3" key="1">
    <citation type="submission" date="2016-10" db="EMBL/GenBank/DDBJ databases">
        <authorList>
            <person name="de Groot N.N."/>
        </authorList>
    </citation>
    <scope>NUCLEOTIDE SEQUENCE [LARGE SCALE GENOMIC DNA]</scope>
    <source>
        <strain evidence="2 3">DSM 44945</strain>
    </source>
</reference>
<evidence type="ECO:0000313" key="3">
    <source>
        <dbReference type="Proteomes" id="UP000198661"/>
    </source>
</evidence>
<dbReference type="RefSeq" id="WP_092039207.1">
    <property type="nucleotide sequence ID" value="NZ_FOOK01000021.1"/>
</dbReference>
<feature type="transmembrane region" description="Helical" evidence="1">
    <location>
        <begin position="46"/>
        <end position="66"/>
    </location>
</feature>
<accession>A0A1I2Q8H4</accession>
<evidence type="ECO:0000313" key="2">
    <source>
        <dbReference type="EMBL" id="SFG21921.1"/>
    </source>
</evidence>
<keyword evidence="3" id="KW-1185">Reference proteome</keyword>
<keyword evidence="1" id="KW-1133">Transmembrane helix</keyword>
<organism evidence="2 3">
    <name type="scientific">Planifilum fulgidum</name>
    <dbReference type="NCBI Taxonomy" id="201973"/>
    <lineage>
        <taxon>Bacteria</taxon>
        <taxon>Bacillati</taxon>
        <taxon>Bacillota</taxon>
        <taxon>Bacilli</taxon>
        <taxon>Bacillales</taxon>
        <taxon>Thermoactinomycetaceae</taxon>
        <taxon>Planifilum</taxon>
    </lineage>
</organism>
<keyword evidence="1" id="KW-0812">Transmembrane</keyword>
<proteinExistence type="predicted"/>
<evidence type="ECO:0000256" key="1">
    <source>
        <dbReference type="SAM" id="Phobius"/>
    </source>
</evidence>
<gene>
    <name evidence="2" type="ORF">SAMN04488025_12128</name>
</gene>
<dbReference type="STRING" id="201973.SAMN04488025_12128"/>
<protein>
    <submittedName>
        <fullName evidence="2">Uncharacterized protein</fullName>
    </submittedName>
</protein>
<dbReference type="EMBL" id="FOOK01000021">
    <property type="protein sequence ID" value="SFG21921.1"/>
    <property type="molecule type" value="Genomic_DNA"/>
</dbReference>
<sequence>MGKPSDSLFPSKEEFKKNLRRNFGIPTNPRERRATRRYLKKYGWRIAGRWLLILLASPFLWLYGVLKEWLYELPKFYFYDIPRKLWRFFSRK</sequence>